<dbReference type="InterPro" id="IPR001708">
    <property type="entry name" value="YidC/ALB3/OXA1/COX18"/>
</dbReference>
<evidence type="ECO:0000256" key="6">
    <source>
        <dbReference type="ARBA" id="ARBA00022692"/>
    </source>
</evidence>
<feature type="domain" description="Membrane insertase YidC N-terminal" evidence="16">
    <location>
        <begin position="76"/>
        <end position="377"/>
    </location>
</feature>
<evidence type="ECO:0000256" key="11">
    <source>
        <dbReference type="ARBA" id="ARBA00033245"/>
    </source>
</evidence>
<feature type="transmembrane region" description="Helical" evidence="13">
    <location>
        <begin position="513"/>
        <end position="534"/>
    </location>
</feature>
<feature type="transmembrane region" description="Helical" evidence="13">
    <location>
        <begin position="546"/>
        <end position="569"/>
    </location>
</feature>
<gene>
    <name evidence="13 17" type="primary">yidC</name>
    <name evidence="17" type="ORF">KK488_04740</name>
</gene>
<dbReference type="GO" id="GO:0005886">
    <property type="term" value="C:plasma membrane"/>
    <property type="evidence" value="ECO:0007669"/>
    <property type="project" value="UniProtKB-SubCell"/>
</dbReference>
<dbReference type="HAMAP" id="MF_01810">
    <property type="entry name" value="YidC_type1"/>
    <property type="match status" value="1"/>
</dbReference>
<dbReference type="PANTHER" id="PTHR12428">
    <property type="entry name" value="OXA1"/>
    <property type="match status" value="1"/>
</dbReference>
<keyword evidence="18" id="KW-1185">Reference proteome</keyword>
<dbReference type="PANTHER" id="PTHR12428:SF65">
    <property type="entry name" value="CYTOCHROME C OXIDASE ASSEMBLY PROTEIN COX18, MITOCHONDRIAL"/>
    <property type="match status" value="1"/>
</dbReference>
<keyword evidence="6 13" id="KW-0812">Transmembrane</keyword>
<comment type="similarity">
    <text evidence="2 13">Belongs to the OXA1/ALB3/YidC family. Type 1 subfamily.</text>
</comment>
<evidence type="ECO:0000256" key="3">
    <source>
        <dbReference type="ARBA" id="ARBA00015325"/>
    </source>
</evidence>
<evidence type="ECO:0000313" key="17">
    <source>
        <dbReference type="EMBL" id="MBT2186248.1"/>
    </source>
</evidence>
<feature type="transmembrane region" description="Helical" evidence="13">
    <location>
        <begin position="7"/>
        <end position="24"/>
    </location>
</feature>
<evidence type="ECO:0000256" key="10">
    <source>
        <dbReference type="ARBA" id="ARBA00023186"/>
    </source>
</evidence>
<evidence type="ECO:0000256" key="12">
    <source>
        <dbReference type="ARBA" id="ARBA00033342"/>
    </source>
</evidence>
<dbReference type="GO" id="GO:0015031">
    <property type="term" value="P:protein transport"/>
    <property type="evidence" value="ECO:0007669"/>
    <property type="project" value="UniProtKB-KW"/>
</dbReference>
<evidence type="ECO:0000256" key="4">
    <source>
        <dbReference type="ARBA" id="ARBA00022448"/>
    </source>
</evidence>
<evidence type="ECO:0000259" key="15">
    <source>
        <dbReference type="Pfam" id="PF02096"/>
    </source>
</evidence>
<feature type="compositionally biased region" description="Polar residues" evidence="14">
    <location>
        <begin position="42"/>
        <end position="52"/>
    </location>
</feature>
<dbReference type="InterPro" id="IPR047196">
    <property type="entry name" value="YidC_ALB_C"/>
</dbReference>
<sequence>MDDKRNIILAAVLTIAILFGWPMIANRFFPPANPPVTKVQGGKTTPLPQSGTAAAPAPDSPQAIRDRAIVLRESPRVAIDTPKLKGSINLKGARIDDVLLPTHKETIAKDSPPVRLFSPSGTKDAYFASFAWAGEGVKLPDANSVWTPDRPTLTPTTPVTLRWDNGAGQRFIMKLSVDQDYMLTVAQTVENVGTGSVVVRPYGLISHLGPVTTPSTWTIHTGPIGVFNNAANYDVNFTNLDGDEPGFFASVFGTKAVRGVNSYSTTGGWLGFTDHYWHTALIPAQNATVQAQFRGCVTRDGNTDGCAGDAKRYQADMTYGAVAIAPGKSATITSRLFVGAKETTVLERYTDKEGIALFDRAIDWGWFRWFEKPIFYLLDWLFRMIGNFGVAIICLTFIVRGLMFPVAQRQFASMAAMRAIQPKMKAIQERYKDDKPKQQQEIMQLYKSEKVNPLAGCLPVFLQIPIFFALYKVLMLTIEMRHQPFILWIKDLSAPDPLHILNLFGLLNFTPPAFLGIGVLAVILGITMFLQFRLNPAPMDEMQKQVFSIMPWMMMFVMAPFAAGLLIYWCTSNILTIAQQWWLYRQHPVLNQPVAAK</sequence>
<dbReference type="Proteomes" id="UP001138757">
    <property type="component" value="Unassembled WGS sequence"/>
</dbReference>
<dbReference type="Gene3D" id="2.70.98.90">
    <property type="match status" value="1"/>
</dbReference>
<evidence type="ECO:0000256" key="9">
    <source>
        <dbReference type="ARBA" id="ARBA00023136"/>
    </source>
</evidence>
<dbReference type="Pfam" id="PF14849">
    <property type="entry name" value="YidC_periplas"/>
    <property type="match status" value="1"/>
</dbReference>
<keyword evidence="8 13" id="KW-1133">Transmembrane helix</keyword>
<keyword evidence="7 13" id="KW-0653">Protein transport</keyword>
<dbReference type="CDD" id="cd19961">
    <property type="entry name" value="EcYidC-like_peri"/>
    <property type="match status" value="1"/>
</dbReference>
<dbReference type="InterPro" id="IPR028055">
    <property type="entry name" value="YidC/Oxa/ALB_C"/>
</dbReference>
<evidence type="ECO:0000256" key="13">
    <source>
        <dbReference type="HAMAP-Rule" id="MF_01810"/>
    </source>
</evidence>
<dbReference type="EMBL" id="JAHGAW010000003">
    <property type="protein sequence ID" value="MBT2186248.1"/>
    <property type="molecule type" value="Genomic_DNA"/>
</dbReference>
<dbReference type="AlphaFoldDB" id="A0A9X1DA87"/>
<feature type="transmembrane region" description="Helical" evidence="13">
    <location>
        <begin position="380"/>
        <end position="399"/>
    </location>
</feature>
<dbReference type="PRINTS" id="PR00701">
    <property type="entry name" value="60KDINNERMP"/>
</dbReference>
<dbReference type="InterPro" id="IPR019998">
    <property type="entry name" value="Membr_insert_YidC"/>
</dbReference>
<dbReference type="NCBIfam" id="TIGR03593">
    <property type="entry name" value="yidC_nterm"/>
    <property type="match status" value="1"/>
</dbReference>
<comment type="subcellular location">
    <subcellularLocation>
        <location evidence="1">Cell inner membrane</location>
        <topology evidence="1">Multi-pass membrane protein</topology>
    </subcellularLocation>
    <subcellularLocation>
        <location evidence="13">Cell membrane</location>
        <topology evidence="13">Multi-pass membrane protein</topology>
    </subcellularLocation>
</comment>
<dbReference type="Pfam" id="PF02096">
    <property type="entry name" value="60KD_IMP"/>
    <property type="match status" value="1"/>
</dbReference>
<keyword evidence="4 13" id="KW-0813">Transport</keyword>
<dbReference type="GO" id="GO:0032977">
    <property type="term" value="F:membrane insertase activity"/>
    <property type="evidence" value="ECO:0007669"/>
    <property type="project" value="InterPro"/>
</dbReference>
<evidence type="ECO:0000259" key="16">
    <source>
        <dbReference type="Pfam" id="PF14849"/>
    </source>
</evidence>
<dbReference type="PRINTS" id="PR01900">
    <property type="entry name" value="YIDCPROTEIN"/>
</dbReference>
<keyword evidence="10 13" id="KW-0143">Chaperone</keyword>
<dbReference type="RefSeq" id="WP_214622008.1">
    <property type="nucleotide sequence ID" value="NZ_JAHGAW010000003.1"/>
</dbReference>
<dbReference type="InterPro" id="IPR028053">
    <property type="entry name" value="Membr_insert_YidC_N"/>
</dbReference>
<feature type="domain" description="Membrane insertase YidC/Oxa/ALB C-terminal" evidence="15">
    <location>
        <begin position="388"/>
        <end position="585"/>
    </location>
</feature>
<comment type="subunit">
    <text evidence="13">Interacts with the Sec translocase complex via SecD. Specifically interacts with transmembrane segments of nascent integral membrane proteins during membrane integration.</text>
</comment>
<dbReference type="GO" id="GO:0051205">
    <property type="term" value="P:protein insertion into membrane"/>
    <property type="evidence" value="ECO:0007669"/>
    <property type="project" value="TreeGrafter"/>
</dbReference>
<feature type="transmembrane region" description="Helical" evidence="13">
    <location>
        <begin position="451"/>
        <end position="471"/>
    </location>
</feature>
<keyword evidence="9 13" id="KW-0472">Membrane</keyword>
<keyword evidence="5 13" id="KW-1003">Cell membrane</keyword>
<comment type="function">
    <text evidence="13">Required for the insertion and/or proper folding and/or complex formation of integral membrane proteins into the membrane. Involved in integration of membrane proteins that insert both dependently and independently of the Sec translocase complex, as well as at least some lipoproteins. Aids folding of multispanning membrane proteins.</text>
</comment>
<dbReference type="NCBIfam" id="TIGR03592">
    <property type="entry name" value="yidC_oxa1_cterm"/>
    <property type="match status" value="1"/>
</dbReference>
<dbReference type="NCBIfam" id="NF002353">
    <property type="entry name" value="PRK01318.1-4"/>
    <property type="match status" value="1"/>
</dbReference>
<evidence type="ECO:0000256" key="5">
    <source>
        <dbReference type="ARBA" id="ARBA00022475"/>
    </source>
</evidence>
<evidence type="ECO:0000256" key="1">
    <source>
        <dbReference type="ARBA" id="ARBA00004429"/>
    </source>
</evidence>
<evidence type="ECO:0000256" key="7">
    <source>
        <dbReference type="ARBA" id="ARBA00022927"/>
    </source>
</evidence>
<protein>
    <recommendedName>
        <fullName evidence="3 13">Membrane protein insertase YidC</fullName>
    </recommendedName>
    <alternativeName>
        <fullName evidence="12 13">Foldase YidC</fullName>
    </alternativeName>
    <alternativeName>
        <fullName evidence="13">Membrane protein YidC</fullName>
    </alternativeName>
    <alternativeName>
        <fullName evidence="11 13">membrane integrase YidC</fullName>
    </alternativeName>
</protein>
<accession>A0A9X1DA87</accession>
<comment type="caution">
    <text evidence="17">The sequence shown here is derived from an EMBL/GenBank/DDBJ whole genome shotgun (WGS) entry which is preliminary data.</text>
</comment>
<reference evidence="17" key="1">
    <citation type="submission" date="2021-05" db="EMBL/GenBank/DDBJ databases">
        <title>Genome of Sphingobium sp. strain.</title>
        <authorList>
            <person name="Fan R."/>
        </authorList>
    </citation>
    <scope>NUCLEOTIDE SEQUENCE</scope>
    <source>
        <strain evidence="17">H33</strain>
    </source>
</reference>
<evidence type="ECO:0000313" key="18">
    <source>
        <dbReference type="Proteomes" id="UP001138757"/>
    </source>
</evidence>
<evidence type="ECO:0000256" key="2">
    <source>
        <dbReference type="ARBA" id="ARBA00010527"/>
    </source>
</evidence>
<feature type="region of interest" description="Disordered" evidence="14">
    <location>
        <begin position="36"/>
        <end position="63"/>
    </location>
</feature>
<dbReference type="InterPro" id="IPR038221">
    <property type="entry name" value="YidC_periplasmic_sf"/>
</dbReference>
<proteinExistence type="inferred from homology"/>
<organism evidence="17 18">
    <name type="scientific">Sphingobium nicotianae</name>
    <dbReference type="NCBI Taxonomy" id="2782607"/>
    <lineage>
        <taxon>Bacteria</taxon>
        <taxon>Pseudomonadati</taxon>
        <taxon>Pseudomonadota</taxon>
        <taxon>Alphaproteobacteria</taxon>
        <taxon>Sphingomonadales</taxon>
        <taxon>Sphingomonadaceae</taxon>
        <taxon>Sphingobium</taxon>
    </lineage>
</organism>
<dbReference type="CDD" id="cd20070">
    <property type="entry name" value="5TM_YidC_Alb3"/>
    <property type="match status" value="1"/>
</dbReference>
<evidence type="ECO:0000256" key="14">
    <source>
        <dbReference type="SAM" id="MobiDB-lite"/>
    </source>
</evidence>
<evidence type="ECO:0000256" key="8">
    <source>
        <dbReference type="ARBA" id="ARBA00022989"/>
    </source>
</evidence>
<name>A0A9X1DA87_9SPHN</name>